<dbReference type="Pfam" id="PF04055">
    <property type="entry name" value="Radical_SAM"/>
    <property type="match status" value="1"/>
</dbReference>
<dbReference type="SUPFAM" id="SSF102114">
    <property type="entry name" value="Radical SAM enzymes"/>
    <property type="match status" value="1"/>
</dbReference>
<dbReference type="GO" id="GO:0030488">
    <property type="term" value="P:tRNA methylation"/>
    <property type="evidence" value="ECO:0007669"/>
    <property type="project" value="TreeGrafter"/>
</dbReference>
<feature type="domain" description="Radical SAM core" evidence="7">
    <location>
        <begin position="32"/>
        <end position="259"/>
    </location>
</feature>
<dbReference type="EMBL" id="LAZR01001311">
    <property type="protein sequence ID" value="KKN46800.1"/>
    <property type="molecule type" value="Genomic_DNA"/>
</dbReference>
<organism evidence="8">
    <name type="scientific">marine sediment metagenome</name>
    <dbReference type="NCBI Taxonomy" id="412755"/>
    <lineage>
        <taxon>unclassified sequences</taxon>
        <taxon>metagenomes</taxon>
        <taxon>ecological metagenomes</taxon>
    </lineage>
</organism>
<sequence>MTEQLIPMGQARVQKVLVDLGDKHAEAIYFNRPEKQVVCFSTQLSCAVGCTFCASPGPEKTVNLTYGEMLHQCHEMLEDNLVEGKVILFSFMGEGEPLLNYSNVVTAMQLLPSYYPNCRLALSTSGAAPKRIVDLSREEFDVPFKLQVSMHSLDSVIRKELMPLASPIEEVIAAMETYRKNQPNRSIELNFALMDGINDRDEDLELIKKYLDTSWYLKFGRFNLVSGVTFTGSNRIQEFVDILTKDGYTVEYHASDGANTGAACGQTRGEYVAAFEK</sequence>
<evidence type="ECO:0000256" key="5">
    <source>
        <dbReference type="ARBA" id="ARBA00023004"/>
    </source>
</evidence>
<dbReference type="SFLD" id="SFLDS00029">
    <property type="entry name" value="Radical_SAM"/>
    <property type="match status" value="1"/>
</dbReference>
<comment type="caution">
    <text evidence="8">The sequence shown here is derived from an EMBL/GenBank/DDBJ whole genome shotgun (WGS) entry which is preliminary data.</text>
</comment>
<dbReference type="Gene3D" id="3.20.20.70">
    <property type="entry name" value="Aldolase class I"/>
    <property type="match status" value="1"/>
</dbReference>
<dbReference type="GO" id="GO:0003824">
    <property type="term" value="F:catalytic activity"/>
    <property type="evidence" value="ECO:0007669"/>
    <property type="project" value="InterPro"/>
</dbReference>
<dbReference type="GO" id="GO:0051539">
    <property type="term" value="F:4 iron, 4 sulfur cluster binding"/>
    <property type="evidence" value="ECO:0007669"/>
    <property type="project" value="UniProtKB-KW"/>
</dbReference>
<dbReference type="PROSITE" id="PS51918">
    <property type="entry name" value="RADICAL_SAM"/>
    <property type="match status" value="1"/>
</dbReference>
<reference evidence="8" key="1">
    <citation type="journal article" date="2015" name="Nature">
        <title>Complex archaea that bridge the gap between prokaryotes and eukaryotes.</title>
        <authorList>
            <person name="Spang A."/>
            <person name="Saw J.H."/>
            <person name="Jorgensen S.L."/>
            <person name="Zaremba-Niedzwiedzka K."/>
            <person name="Martijn J."/>
            <person name="Lind A.E."/>
            <person name="van Eijk R."/>
            <person name="Schleper C."/>
            <person name="Guy L."/>
            <person name="Ettema T.J."/>
        </authorList>
    </citation>
    <scope>NUCLEOTIDE SEQUENCE</scope>
</reference>
<dbReference type="InterPro" id="IPR013785">
    <property type="entry name" value="Aldolase_TIM"/>
</dbReference>
<keyword evidence="6" id="KW-0411">Iron-sulfur</keyword>
<comment type="cofactor">
    <cofactor evidence="1">
        <name>[4Fe-4S] cluster</name>
        <dbReference type="ChEBI" id="CHEBI:49883"/>
    </cofactor>
</comment>
<evidence type="ECO:0000313" key="8">
    <source>
        <dbReference type="EMBL" id="KKN46800.1"/>
    </source>
</evidence>
<accession>A0A0F9QRF2</accession>
<gene>
    <name evidence="8" type="ORF">LCGC14_0669280</name>
</gene>
<protein>
    <recommendedName>
        <fullName evidence="7">Radical SAM core domain-containing protein</fullName>
    </recommendedName>
</protein>
<evidence type="ECO:0000256" key="2">
    <source>
        <dbReference type="ARBA" id="ARBA00022485"/>
    </source>
</evidence>
<evidence type="ECO:0000256" key="4">
    <source>
        <dbReference type="ARBA" id="ARBA00022723"/>
    </source>
</evidence>
<proteinExistence type="predicted"/>
<evidence type="ECO:0000256" key="3">
    <source>
        <dbReference type="ARBA" id="ARBA00022691"/>
    </source>
</evidence>
<dbReference type="InterPro" id="IPR007197">
    <property type="entry name" value="rSAM"/>
</dbReference>
<evidence type="ECO:0000256" key="1">
    <source>
        <dbReference type="ARBA" id="ARBA00001966"/>
    </source>
</evidence>
<dbReference type="InterPro" id="IPR040072">
    <property type="entry name" value="Methyltransferase_A"/>
</dbReference>
<dbReference type="CDD" id="cd01335">
    <property type="entry name" value="Radical_SAM"/>
    <property type="match status" value="1"/>
</dbReference>
<evidence type="ECO:0000256" key="6">
    <source>
        <dbReference type="ARBA" id="ARBA00023014"/>
    </source>
</evidence>
<keyword evidence="3" id="KW-0949">S-adenosyl-L-methionine</keyword>
<dbReference type="GO" id="GO:0070475">
    <property type="term" value="P:rRNA base methylation"/>
    <property type="evidence" value="ECO:0007669"/>
    <property type="project" value="TreeGrafter"/>
</dbReference>
<evidence type="ECO:0000259" key="7">
    <source>
        <dbReference type="PROSITE" id="PS51918"/>
    </source>
</evidence>
<dbReference type="GO" id="GO:0046872">
    <property type="term" value="F:metal ion binding"/>
    <property type="evidence" value="ECO:0007669"/>
    <property type="project" value="UniProtKB-KW"/>
</dbReference>
<dbReference type="PANTHER" id="PTHR30544">
    <property type="entry name" value="23S RRNA METHYLTRANSFERASE"/>
    <property type="match status" value="1"/>
</dbReference>
<dbReference type="AlphaFoldDB" id="A0A0F9QRF2"/>
<keyword evidence="2" id="KW-0004">4Fe-4S</keyword>
<keyword evidence="4" id="KW-0479">Metal-binding</keyword>
<dbReference type="InterPro" id="IPR058240">
    <property type="entry name" value="rSAM_sf"/>
</dbReference>
<name>A0A0F9QRF2_9ZZZZ</name>
<dbReference type="PANTHER" id="PTHR30544:SF5">
    <property type="entry name" value="RADICAL SAM CORE DOMAIN-CONTAINING PROTEIN"/>
    <property type="match status" value="1"/>
</dbReference>
<keyword evidence="5" id="KW-0408">Iron</keyword>